<dbReference type="OrthoDB" id="9782542at2"/>
<dbReference type="Pfam" id="PF03816">
    <property type="entry name" value="LytR_cpsA_psr"/>
    <property type="match status" value="1"/>
</dbReference>
<dbReference type="Proteomes" id="UP000316560">
    <property type="component" value="Unassembled WGS sequence"/>
</dbReference>
<feature type="compositionally biased region" description="Low complexity" evidence="2">
    <location>
        <begin position="386"/>
        <end position="400"/>
    </location>
</feature>
<feature type="region of interest" description="Disordered" evidence="2">
    <location>
        <begin position="1"/>
        <end position="35"/>
    </location>
</feature>
<keyword evidence="5" id="KW-1185">Reference proteome</keyword>
<sequence length="428" mass="44852">MSELRPRSELRSRSVARTSPKKTSQAQALARHGRLKKPGPWGSIAKIVAGSLAVLLVSGAAVGSVALDSIYGQRDTVTLVGETEGPPPQIGSYEGGFNILIAGSDTREGQGGIGGTTQDASGELNDVNMILHVAADRQSAVAISFPRDMVMGIPECPSSNGDYNKPFSTESLNTALSYGGLPCVAMTLSEFTGLDIQFAGIITFDGVIQMTNAIGGVDVCIDGPLVDRYTGINLPEAGTYNLAGWEALAFLRSRHGVGDGSDLTRISSQQVYLSSMVRTLKSSETLGDYKKLYNLADAAIANMQLSKGLADIPTMVSIALALKDIPLDRIQFVQYPGSTGGTGVYSGKVQPNQYLGDQMMELVAADQPFVLEEATDGTGSILDPNAPAAEPAPEATEGATAAPVEDLPTIDVRGQSAATFSCSVTNYY</sequence>
<evidence type="ECO:0000313" key="4">
    <source>
        <dbReference type="EMBL" id="TQO19699.1"/>
    </source>
</evidence>
<dbReference type="InterPro" id="IPR050922">
    <property type="entry name" value="LytR/CpsA/Psr_CW_biosynth"/>
</dbReference>
<organism evidence="4 5">
    <name type="scientific">Rhodoglobus vestalii</name>
    <dbReference type="NCBI Taxonomy" id="193384"/>
    <lineage>
        <taxon>Bacteria</taxon>
        <taxon>Bacillati</taxon>
        <taxon>Actinomycetota</taxon>
        <taxon>Actinomycetes</taxon>
        <taxon>Micrococcales</taxon>
        <taxon>Microbacteriaceae</taxon>
        <taxon>Rhodoglobus</taxon>
    </lineage>
</organism>
<accession>A0A8H2K6Q5</accession>
<dbReference type="AlphaFoldDB" id="A0A8H2K6Q5"/>
<dbReference type="EMBL" id="VFRA01000001">
    <property type="protein sequence ID" value="TQO19699.1"/>
    <property type="molecule type" value="Genomic_DNA"/>
</dbReference>
<evidence type="ECO:0000256" key="2">
    <source>
        <dbReference type="SAM" id="MobiDB-lite"/>
    </source>
</evidence>
<protein>
    <submittedName>
        <fullName evidence="4">LytR family transcriptional attenuator</fullName>
    </submittedName>
</protein>
<reference evidence="4 5" key="1">
    <citation type="submission" date="2019-06" db="EMBL/GenBank/DDBJ databases">
        <title>Sequencing the genomes of 1000 actinobacteria strains.</title>
        <authorList>
            <person name="Klenk H.-P."/>
        </authorList>
    </citation>
    <scope>NUCLEOTIDE SEQUENCE [LARGE SCALE GENOMIC DNA]</scope>
    <source>
        <strain evidence="4 5">DSM 21947</strain>
    </source>
</reference>
<feature type="compositionally biased region" description="Polar residues" evidence="2">
    <location>
        <begin position="15"/>
        <end position="27"/>
    </location>
</feature>
<dbReference type="Gene3D" id="3.40.630.190">
    <property type="entry name" value="LCP protein"/>
    <property type="match status" value="1"/>
</dbReference>
<comment type="similarity">
    <text evidence="1">Belongs to the LytR/CpsA/Psr (LCP) family.</text>
</comment>
<feature type="domain" description="Cell envelope-related transcriptional attenuator" evidence="3">
    <location>
        <begin position="125"/>
        <end position="281"/>
    </location>
</feature>
<feature type="compositionally biased region" description="Basic and acidic residues" evidence="2">
    <location>
        <begin position="1"/>
        <end position="12"/>
    </location>
</feature>
<dbReference type="RefSeq" id="WP_141990153.1">
    <property type="nucleotide sequence ID" value="NZ_VFRA01000001.1"/>
</dbReference>
<dbReference type="PANTHER" id="PTHR33392">
    <property type="entry name" value="POLYISOPRENYL-TEICHOIC ACID--PEPTIDOGLYCAN TEICHOIC ACID TRANSFERASE TAGU"/>
    <property type="match status" value="1"/>
</dbReference>
<dbReference type="InterPro" id="IPR004474">
    <property type="entry name" value="LytR_CpsA_psr"/>
</dbReference>
<evidence type="ECO:0000313" key="5">
    <source>
        <dbReference type="Proteomes" id="UP000316560"/>
    </source>
</evidence>
<name>A0A8H2K6Q5_9MICO</name>
<dbReference type="NCBIfam" id="TIGR00350">
    <property type="entry name" value="lytR_cpsA_psr"/>
    <property type="match status" value="1"/>
</dbReference>
<evidence type="ECO:0000259" key="3">
    <source>
        <dbReference type="Pfam" id="PF03816"/>
    </source>
</evidence>
<feature type="region of interest" description="Disordered" evidence="2">
    <location>
        <begin position="376"/>
        <end position="400"/>
    </location>
</feature>
<gene>
    <name evidence="4" type="ORF">FB472_1273</name>
</gene>
<proteinExistence type="inferred from homology"/>
<evidence type="ECO:0000256" key="1">
    <source>
        <dbReference type="ARBA" id="ARBA00006068"/>
    </source>
</evidence>
<dbReference type="PANTHER" id="PTHR33392:SF6">
    <property type="entry name" value="POLYISOPRENYL-TEICHOIC ACID--PEPTIDOGLYCAN TEICHOIC ACID TRANSFERASE TAGU"/>
    <property type="match status" value="1"/>
</dbReference>
<comment type="caution">
    <text evidence="4">The sequence shown here is derived from an EMBL/GenBank/DDBJ whole genome shotgun (WGS) entry which is preliminary data.</text>
</comment>